<protein>
    <submittedName>
        <fullName evidence="1">Uncharacterized protein</fullName>
    </submittedName>
</protein>
<gene>
    <name evidence="1" type="ORF">BDY19DRAFT_989390</name>
</gene>
<evidence type="ECO:0000313" key="1">
    <source>
        <dbReference type="EMBL" id="KAI0093857.1"/>
    </source>
</evidence>
<comment type="caution">
    <text evidence="1">The sequence shown here is derived from an EMBL/GenBank/DDBJ whole genome shotgun (WGS) entry which is preliminary data.</text>
</comment>
<keyword evidence="2" id="KW-1185">Reference proteome</keyword>
<evidence type="ECO:0000313" key="2">
    <source>
        <dbReference type="Proteomes" id="UP001055072"/>
    </source>
</evidence>
<name>A0ACB8UHM2_9APHY</name>
<accession>A0ACB8UHM2</accession>
<organism evidence="1 2">
    <name type="scientific">Irpex rosettiformis</name>
    <dbReference type="NCBI Taxonomy" id="378272"/>
    <lineage>
        <taxon>Eukaryota</taxon>
        <taxon>Fungi</taxon>
        <taxon>Dikarya</taxon>
        <taxon>Basidiomycota</taxon>
        <taxon>Agaricomycotina</taxon>
        <taxon>Agaricomycetes</taxon>
        <taxon>Polyporales</taxon>
        <taxon>Irpicaceae</taxon>
        <taxon>Irpex</taxon>
    </lineage>
</organism>
<reference evidence="1" key="1">
    <citation type="journal article" date="2021" name="Environ. Microbiol.">
        <title>Gene family expansions and transcriptome signatures uncover fungal adaptations to wood decay.</title>
        <authorList>
            <person name="Hage H."/>
            <person name="Miyauchi S."/>
            <person name="Viragh M."/>
            <person name="Drula E."/>
            <person name="Min B."/>
            <person name="Chaduli D."/>
            <person name="Navarro D."/>
            <person name="Favel A."/>
            <person name="Norest M."/>
            <person name="Lesage-Meessen L."/>
            <person name="Balint B."/>
            <person name="Merenyi Z."/>
            <person name="de Eugenio L."/>
            <person name="Morin E."/>
            <person name="Martinez A.T."/>
            <person name="Baldrian P."/>
            <person name="Stursova M."/>
            <person name="Martinez M.J."/>
            <person name="Novotny C."/>
            <person name="Magnuson J.K."/>
            <person name="Spatafora J.W."/>
            <person name="Maurice S."/>
            <person name="Pangilinan J."/>
            <person name="Andreopoulos W."/>
            <person name="LaButti K."/>
            <person name="Hundley H."/>
            <person name="Na H."/>
            <person name="Kuo A."/>
            <person name="Barry K."/>
            <person name="Lipzen A."/>
            <person name="Henrissat B."/>
            <person name="Riley R."/>
            <person name="Ahrendt S."/>
            <person name="Nagy L.G."/>
            <person name="Grigoriev I.V."/>
            <person name="Martin F."/>
            <person name="Rosso M.N."/>
        </authorList>
    </citation>
    <scope>NUCLEOTIDE SEQUENCE</scope>
    <source>
        <strain evidence="1">CBS 384.51</strain>
    </source>
</reference>
<dbReference type="Proteomes" id="UP001055072">
    <property type="component" value="Unassembled WGS sequence"/>
</dbReference>
<proteinExistence type="predicted"/>
<sequence length="1182" mass="127731">MAAVLVNGNSLHVADDYSQPISTASSPASPSASFMVQQSHTPLPTFHLSGGHLSDGSTPTTPTSNPNASMDPPLGMAFSEYLRTWTDSHVASWLATIKCPHQAQLFKENDIRGDVLLELDQTTLKEMGMFSVGDRIRVIAGVKALRQKCSSHSSHSQNRSPAGEHSRTSSLNGENGAFSSATRARRLDNGRPAPLHLTPGVGTDGLPRLVRDGQDSARSIHPPPAPAPIRPLPQPGAHSSTPGSSRGNLPPLPPPPRNQPPPPPQNGRSTPRTLLPPTNTLSGRRTPTLPDPPTFNTNQPLPPAPNANLLTPGSQTPRQLRSPSPLYNSQLPSRNIGRSAAEHQRTSSGSGGSGNQQKPPTRTASSNSHPYALQTNPSQQQVLSPISENFTSQRNHGGTPSPPTSISQAHRAGPYGGGRPGTPSQAPSLDDINRKVIKFSFPDGGKSSKISVSDCVSGAEILMRALKKLRSVDDGPSHIPIVETGNGALCVDGYGVFTDWSAESSQRAPLTDAQLLSICHGPPDEPAREHGLTLRQLDKGKRRSPDPASPHLTAFPRASGSNETLSDTLLPSQDFVAPQPGSKAYKRASSLSILSGLGVQLPDPPLSSAASIRTIDTPMKSPKKAKLRNFFGQRPPSELITNHLADYFPFTEKKVLERTRRQSTWRASNIAGSSRRDSIISWNPSQYNQSRFSVSTQGSGLGGSPRNSIMSYSSRVSPPLPPMPTDDASEPPRVSISSDDGEVVETPEQIAAQKRQSNRMSRLHLLPPVAISSESLSESMNLAPSSTSRPGSRMSVMDPASKRMSLITEMKGKRDTSDTASLLTVDEITAEVDRRNSMDTKESDESDWTAVDSDAKSIKSLPEEEEEEEEEEEFDEDEEDDEENLTEGANSDEEGQPQAITSHGEKTIKWIKGALIGAGSFGKVYLGMDAGTGLLMAVKQVELPKGSAPNEERKKTMLSALEREIELLRDLHHENIVQYHSSCVDGDHLNIFLEYVPGGSVTSLLRNYGAFAEPLVRNWVRQILAGLSYLHGRDIIHRDIKGANMLVDNKGGIKISDFGISKKVEDNLLPGNRAHRPSLQGSVFWMAPEVVKQTAYTQKADIWSVGCLVVEMLTGEHPYPQLSQMQAIFKIGMSAKPAIPSDISSEAEDFLQKTFDLDHNARPSAAQLLKHPWIVNEVPLTD</sequence>
<dbReference type="EMBL" id="MU274901">
    <property type="protein sequence ID" value="KAI0093857.1"/>
    <property type="molecule type" value="Genomic_DNA"/>
</dbReference>